<dbReference type="PANTHER" id="PTHR43476:SF3">
    <property type="entry name" value="FAD-BINDING MONOOXYGENASE"/>
    <property type="match status" value="1"/>
</dbReference>
<dbReference type="Pfam" id="PF01494">
    <property type="entry name" value="FAD_binding_3"/>
    <property type="match status" value="1"/>
</dbReference>
<evidence type="ECO:0000256" key="1">
    <source>
        <dbReference type="ARBA" id="ARBA00023002"/>
    </source>
</evidence>
<dbReference type="InterPro" id="IPR036188">
    <property type="entry name" value="FAD/NAD-bd_sf"/>
</dbReference>
<reference evidence="3 4" key="1">
    <citation type="journal article" date="2020" name="Int. J. Syst. Evol. Microbiol.">
        <title>Reclassification of Streptomyces castelarensis and Streptomyces sporoclivatus as later heterotypic synonyms of Streptomyces antimycoticus.</title>
        <authorList>
            <person name="Komaki H."/>
            <person name="Tamura T."/>
        </authorList>
    </citation>
    <scope>NUCLEOTIDE SEQUENCE [LARGE SCALE GENOMIC DNA]</scope>
    <source>
        <strain evidence="3 4">NBRC 13459</strain>
    </source>
</reference>
<dbReference type="GO" id="GO:0071949">
    <property type="term" value="F:FAD binding"/>
    <property type="evidence" value="ECO:0007669"/>
    <property type="project" value="InterPro"/>
</dbReference>
<name>A0A4D4KZC6_STRVO</name>
<dbReference type="PANTHER" id="PTHR43476">
    <property type="entry name" value="3-(3-HYDROXY-PHENYL)PROPIONATE/3-HYDROXYCINNAMIC ACID HYDROXYLASE"/>
    <property type="match status" value="1"/>
</dbReference>
<dbReference type="GO" id="GO:0019622">
    <property type="term" value="P:3-(3-hydroxy)phenylpropionate catabolic process"/>
    <property type="evidence" value="ECO:0007669"/>
    <property type="project" value="TreeGrafter"/>
</dbReference>
<protein>
    <recommendedName>
        <fullName evidence="2">FAD-binding domain-containing protein</fullName>
    </recommendedName>
</protein>
<dbReference type="GO" id="GO:0008688">
    <property type="term" value="F:3-(3-hydroxyphenyl)propionate hydroxylase activity"/>
    <property type="evidence" value="ECO:0007669"/>
    <property type="project" value="TreeGrafter"/>
</dbReference>
<gene>
    <name evidence="3" type="ORF">SVIO_024800</name>
</gene>
<dbReference type="EMBL" id="BJHW01000001">
    <property type="protein sequence ID" value="GDY51857.1"/>
    <property type="molecule type" value="Genomic_DNA"/>
</dbReference>
<accession>A0A4D4KZC6</accession>
<dbReference type="AlphaFoldDB" id="A0A4D4KZC6"/>
<organism evidence="3 4">
    <name type="scientific">Streptomyces violaceusniger</name>
    <dbReference type="NCBI Taxonomy" id="68280"/>
    <lineage>
        <taxon>Bacteria</taxon>
        <taxon>Bacillati</taxon>
        <taxon>Actinomycetota</taxon>
        <taxon>Actinomycetes</taxon>
        <taxon>Kitasatosporales</taxon>
        <taxon>Streptomycetaceae</taxon>
        <taxon>Streptomyces</taxon>
        <taxon>Streptomyces violaceusniger group</taxon>
    </lineage>
</organism>
<keyword evidence="4" id="KW-1185">Reference proteome</keyword>
<sequence>MYDVAVVGFGPVCQMLALLPGRAGHDVIALERWPSPYDLPRAVHLDHETGRIFQAAGLAAEVSAVTDPVPDHYEAQRGR</sequence>
<dbReference type="InterPro" id="IPR050631">
    <property type="entry name" value="PheA/TfdB_FAD_monoxygenase"/>
</dbReference>
<comment type="caution">
    <text evidence="3">The sequence shown here is derived from an EMBL/GenBank/DDBJ whole genome shotgun (WGS) entry which is preliminary data.</text>
</comment>
<evidence type="ECO:0000259" key="2">
    <source>
        <dbReference type="Pfam" id="PF01494"/>
    </source>
</evidence>
<evidence type="ECO:0000313" key="3">
    <source>
        <dbReference type="EMBL" id="GDY51857.1"/>
    </source>
</evidence>
<dbReference type="Gene3D" id="3.50.50.60">
    <property type="entry name" value="FAD/NAD(P)-binding domain"/>
    <property type="match status" value="1"/>
</dbReference>
<feature type="domain" description="FAD-binding" evidence="2">
    <location>
        <begin position="2"/>
        <end position="68"/>
    </location>
</feature>
<dbReference type="SUPFAM" id="SSF51905">
    <property type="entry name" value="FAD/NAD(P)-binding domain"/>
    <property type="match status" value="1"/>
</dbReference>
<dbReference type="InterPro" id="IPR002938">
    <property type="entry name" value="FAD-bd"/>
</dbReference>
<dbReference type="Proteomes" id="UP000301309">
    <property type="component" value="Unassembled WGS sequence"/>
</dbReference>
<proteinExistence type="predicted"/>
<keyword evidence="1" id="KW-0560">Oxidoreductase</keyword>
<evidence type="ECO:0000313" key="4">
    <source>
        <dbReference type="Proteomes" id="UP000301309"/>
    </source>
</evidence>